<gene>
    <name evidence="2" type="ORF">EV679_1433</name>
</gene>
<keyword evidence="1" id="KW-1133">Transmembrane helix</keyword>
<sequence>MAKKQHVPSTMNFIVPKAKGTQASIISSKRCFSSLIYSLWARQRNGRWPFIFLEISCQLELAAQAMAFLIAVPPLYELPH</sequence>
<dbReference type="AlphaFoldDB" id="A0A4Q7MST0"/>
<protein>
    <submittedName>
        <fullName evidence="2">Uncharacterized protein</fullName>
    </submittedName>
</protein>
<name>A0A4Q7MST0_9BURK</name>
<keyword evidence="1" id="KW-0472">Membrane</keyword>
<accession>A0A4Q7MST0</accession>
<reference evidence="2 3" key="1">
    <citation type="submission" date="2019-02" db="EMBL/GenBank/DDBJ databases">
        <title>Genomic Encyclopedia of Type Strains, Phase IV (KMG-IV): sequencing the most valuable type-strain genomes for metagenomic binning, comparative biology and taxonomic classification.</title>
        <authorList>
            <person name="Goeker M."/>
        </authorList>
    </citation>
    <scope>NUCLEOTIDE SEQUENCE [LARGE SCALE GENOMIC DNA]</scope>
    <source>
        <strain evidence="2 3">DSM 16618</strain>
    </source>
</reference>
<evidence type="ECO:0000256" key="1">
    <source>
        <dbReference type="SAM" id="Phobius"/>
    </source>
</evidence>
<keyword evidence="1" id="KW-0812">Transmembrane</keyword>
<comment type="caution">
    <text evidence="2">The sequence shown here is derived from an EMBL/GenBank/DDBJ whole genome shotgun (WGS) entry which is preliminary data.</text>
</comment>
<proteinExistence type="predicted"/>
<evidence type="ECO:0000313" key="3">
    <source>
        <dbReference type="Proteomes" id="UP000292039"/>
    </source>
</evidence>
<dbReference type="Proteomes" id="UP000292039">
    <property type="component" value="Unassembled WGS sequence"/>
</dbReference>
<feature type="transmembrane region" description="Helical" evidence="1">
    <location>
        <begin position="50"/>
        <end position="72"/>
    </location>
</feature>
<organism evidence="2 3">
    <name type="scientific">Kerstersia gyiorum</name>
    <dbReference type="NCBI Taxonomy" id="206506"/>
    <lineage>
        <taxon>Bacteria</taxon>
        <taxon>Pseudomonadati</taxon>
        <taxon>Pseudomonadota</taxon>
        <taxon>Betaproteobacteria</taxon>
        <taxon>Burkholderiales</taxon>
        <taxon>Alcaligenaceae</taxon>
        <taxon>Kerstersia</taxon>
    </lineage>
</organism>
<dbReference type="EMBL" id="SGWZ01000002">
    <property type="protein sequence ID" value="RZS70045.1"/>
    <property type="molecule type" value="Genomic_DNA"/>
</dbReference>
<evidence type="ECO:0000313" key="2">
    <source>
        <dbReference type="EMBL" id="RZS70045.1"/>
    </source>
</evidence>